<dbReference type="Gene3D" id="1.20.1280.50">
    <property type="match status" value="1"/>
</dbReference>
<dbReference type="InterPro" id="IPR036047">
    <property type="entry name" value="F-box-like_dom_sf"/>
</dbReference>
<dbReference type="AlphaFoldDB" id="A0A139A6L6"/>
<evidence type="ECO:0000313" key="2">
    <source>
        <dbReference type="EMBL" id="KXS12457.1"/>
    </source>
</evidence>
<dbReference type="SUPFAM" id="SSF81383">
    <property type="entry name" value="F-box domain"/>
    <property type="match status" value="1"/>
</dbReference>
<dbReference type="Proteomes" id="UP000070544">
    <property type="component" value="Unassembled WGS sequence"/>
</dbReference>
<name>A0A139A6L6_GONPJ</name>
<dbReference type="OrthoDB" id="10440967at2759"/>
<gene>
    <name evidence="2" type="ORF">M427DRAFT_59601</name>
</gene>
<dbReference type="PROSITE" id="PS50181">
    <property type="entry name" value="FBOX"/>
    <property type="match status" value="1"/>
</dbReference>
<evidence type="ECO:0000313" key="3">
    <source>
        <dbReference type="Proteomes" id="UP000070544"/>
    </source>
</evidence>
<dbReference type="InterPro" id="IPR001810">
    <property type="entry name" value="F-box_dom"/>
</dbReference>
<proteinExistence type="predicted"/>
<reference evidence="2 3" key="1">
    <citation type="journal article" date="2015" name="Genome Biol. Evol.">
        <title>Phylogenomic analyses indicate that early fungi evolved digesting cell walls of algal ancestors of land plants.</title>
        <authorList>
            <person name="Chang Y."/>
            <person name="Wang S."/>
            <person name="Sekimoto S."/>
            <person name="Aerts A.L."/>
            <person name="Choi C."/>
            <person name="Clum A."/>
            <person name="LaButti K.M."/>
            <person name="Lindquist E.A."/>
            <person name="Yee Ngan C."/>
            <person name="Ohm R.A."/>
            <person name="Salamov A.A."/>
            <person name="Grigoriev I.V."/>
            <person name="Spatafora J.W."/>
            <person name="Berbee M.L."/>
        </authorList>
    </citation>
    <scope>NUCLEOTIDE SEQUENCE [LARGE SCALE GENOMIC DNA]</scope>
    <source>
        <strain evidence="2 3">JEL478</strain>
    </source>
</reference>
<evidence type="ECO:0000259" key="1">
    <source>
        <dbReference type="PROSITE" id="PS50181"/>
    </source>
</evidence>
<dbReference type="EMBL" id="KQ965788">
    <property type="protein sequence ID" value="KXS12457.1"/>
    <property type="molecule type" value="Genomic_DNA"/>
</dbReference>
<feature type="domain" description="F-box" evidence="1">
    <location>
        <begin position="6"/>
        <end position="45"/>
    </location>
</feature>
<sequence>MLTADPMPSPALPFEILSRIFLLLPPRFLFWTLPLVCRSWKQAADYSADRNGRIPLELNIRSPVLGKPLQEPCRVRNSREGQIELMLWDEWRRVGGNARVLVAGVVFLELSLEFLATSEPADVEIAIRKAVVQRLTTDRVKLVLSGAHLDEYEIPDEESAVTSIDVVQKFLDFMRHSGPFSVNVDGTLLEHKQLSHANQQFPSITSITYNDTPSGPAFDAALTNIFNTFPNLTRLSYYGFRLFFHLPADLRTCPEMTRLTSIQYWYREAQAENPNLSAHIFFIPSLCSGVTDFGRPLLFPEMWRKISNQAANTPFNGIDPLAGLARLHTFWCCVSFRPALARSFISSPALMEHVVEGIARYMPNLRVIMVQPLRLYEILPPETLQELERTWDHFVRVVPAKKIVWVGSYAGRCPAPNMAILFDAVRNSCKRWGKQFGALKWGDMYSMSIIAEDLFSI</sequence>
<keyword evidence="3" id="KW-1185">Reference proteome</keyword>
<accession>A0A139A6L6</accession>
<protein>
    <recommendedName>
        <fullName evidence="1">F-box domain-containing protein</fullName>
    </recommendedName>
</protein>
<organism evidence="2 3">
    <name type="scientific">Gonapodya prolifera (strain JEL478)</name>
    <name type="common">Monoblepharis prolifera</name>
    <dbReference type="NCBI Taxonomy" id="1344416"/>
    <lineage>
        <taxon>Eukaryota</taxon>
        <taxon>Fungi</taxon>
        <taxon>Fungi incertae sedis</taxon>
        <taxon>Chytridiomycota</taxon>
        <taxon>Chytridiomycota incertae sedis</taxon>
        <taxon>Monoblepharidomycetes</taxon>
        <taxon>Monoblepharidales</taxon>
        <taxon>Gonapodyaceae</taxon>
        <taxon>Gonapodya</taxon>
    </lineage>
</organism>